<dbReference type="Gene3D" id="3.40.630.10">
    <property type="entry name" value="Zn peptidases"/>
    <property type="match status" value="1"/>
</dbReference>
<dbReference type="GO" id="GO:0016805">
    <property type="term" value="F:dipeptidase activity"/>
    <property type="evidence" value="ECO:0007669"/>
    <property type="project" value="TreeGrafter"/>
</dbReference>
<dbReference type="InterPro" id="IPR017145">
    <property type="entry name" value="Aminobenzoyl-glu_utiliz_pB"/>
</dbReference>
<proteinExistence type="predicted"/>
<dbReference type="SUPFAM" id="SSF53187">
    <property type="entry name" value="Zn-dependent exopeptidases"/>
    <property type="match status" value="1"/>
</dbReference>
<dbReference type="PANTHER" id="PTHR30575">
    <property type="entry name" value="PEPTIDASE M20"/>
    <property type="match status" value="1"/>
</dbReference>
<dbReference type="InterPro" id="IPR011650">
    <property type="entry name" value="Peptidase_M20_dimer"/>
</dbReference>
<dbReference type="Gene3D" id="3.30.70.360">
    <property type="match status" value="1"/>
</dbReference>
<reference evidence="3 4" key="1">
    <citation type="journal article" date="2013" name="Genome Announc.">
        <title>Draft Genome Sequence of Sphingobium quisquiliarum Strain P25T, a Novel Hexachlorocyclohexane (HCH)-Degrading Bacterium Isolated from an HCH Dumpsite.</title>
        <authorList>
            <person name="Kumar Singh A."/>
            <person name="Sangwan N."/>
            <person name="Sharma A."/>
            <person name="Gupta V."/>
            <person name="Khurana J.P."/>
            <person name="Lal R."/>
        </authorList>
    </citation>
    <scope>NUCLEOTIDE SEQUENCE [LARGE SCALE GENOMIC DNA]</scope>
    <source>
        <strain evidence="3 4">P25</strain>
    </source>
</reference>
<evidence type="ECO:0000259" key="2">
    <source>
        <dbReference type="Pfam" id="PF07687"/>
    </source>
</evidence>
<dbReference type="PATRIC" id="fig|1329909.3.peg.3794"/>
<keyword evidence="1" id="KW-0732">Signal</keyword>
<feature type="chain" id="PRO_5004575693" evidence="1">
    <location>
        <begin position="23"/>
        <end position="484"/>
    </location>
</feature>
<dbReference type="InterPro" id="IPR017439">
    <property type="entry name" value="Amidohydrolase"/>
</dbReference>
<dbReference type="GO" id="GO:0005737">
    <property type="term" value="C:cytoplasm"/>
    <property type="evidence" value="ECO:0007669"/>
    <property type="project" value="TreeGrafter"/>
</dbReference>
<dbReference type="EMBL" id="ATHO01000166">
    <property type="protein sequence ID" value="EQA99406.1"/>
    <property type="molecule type" value="Genomic_DNA"/>
</dbReference>
<evidence type="ECO:0000313" key="3">
    <source>
        <dbReference type="EMBL" id="EQA99406.1"/>
    </source>
</evidence>
<dbReference type="RefSeq" id="WP_021239941.1">
    <property type="nucleotide sequence ID" value="NZ_ATHO01000166.1"/>
</dbReference>
<evidence type="ECO:0000256" key="1">
    <source>
        <dbReference type="SAM" id="SignalP"/>
    </source>
</evidence>
<feature type="signal peptide" evidence="1">
    <location>
        <begin position="1"/>
        <end position="22"/>
    </location>
</feature>
<dbReference type="PANTHER" id="PTHR30575:SF0">
    <property type="entry name" value="XAA-ARG DIPEPTIDASE"/>
    <property type="match status" value="1"/>
</dbReference>
<protein>
    <submittedName>
        <fullName evidence="3">Amidohydrolase</fullName>
    </submittedName>
</protein>
<keyword evidence="3" id="KW-0378">Hydrolase</keyword>
<dbReference type="Proteomes" id="UP000015525">
    <property type="component" value="Unassembled WGS sequence"/>
</dbReference>
<sequence>MKSVAWSLLSLLAVSVSVPALAGPLAESDRMAILADIDRDTPSLEKNALAIWNYAEVGFQETKSSALLQKTLKAAGFAVKAGVAGMPTAFIASFKTGDGPVIGILAEFDALPGLPQAAEPERKPIPGIAGHGCGHNLFGAASVEAAIATKKWMVAHGIKGELRLYGAPAEEGGSGKVFLVREGLTKDVSAMLHWHPADGNNASQGRALANISGKFRFHGIAAHAAAAPDRGRSALDGVEAMDNMVNMMREHVPQETRIHYVITDGGKAPNVVPDTAEVYYYVRHPDQKVVSEIMERVKKAAEGAALGTGTTVEFDQVGGTFDLLPNDTLGHVMYDNLKSLTLPSHTAEEQAFISKIQSTFPKGTRMGDGSIGPYTSGQVSPASTDVGDVSYTTPTAGMVAATWAPGTPPHSWQAVAASGTSIGVKGAVTAAKTIALTAAQLFQSPDILAAAKAELEKRRGADFVYRSLLGDKAPSLDYRKSAKD</sequence>
<dbReference type="PIRSF" id="PIRSF037227">
    <property type="entry name" value="Aminobenzoyl-glu_utiliz_pB"/>
    <property type="match status" value="1"/>
</dbReference>
<dbReference type="AlphaFoldDB" id="T0GFF9"/>
<dbReference type="FunFam" id="3.30.70.360:FF:000004">
    <property type="entry name" value="Peptidase M20 domain-containing protein 2"/>
    <property type="match status" value="1"/>
</dbReference>
<evidence type="ECO:0000313" key="4">
    <source>
        <dbReference type="Proteomes" id="UP000015525"/>
    </source>
</evidence>
<keyword evidence="4" id="KW-1185">Reference proteome</keyword>
<dbReference type="GO" id="GO:0046657">
    <property type="term" value="P:folic acid catabolic process"/>
    <property type="evidence" value="ECO:0007669"/>
    <property type="project" value="TreeGrafter"/>
</dbReference>
<gene>
    <name evidence="3" type="ORF">L288_19720</name>
</gene>
<dbReference type="NCBIfam" id="TIGR01891">
    <property type="entry name" value="amidohydrolases"/>
    <property type="match status" value="1"/>
</dbReference>
<dbReference type="Pfam" id="PF07687">
    <property type="entry name" value="M20_dimer"/>
    <property type="match status" value="1"/>
</dbReference>
<dbReference type="GO" id="GO:0071713">
    <property type="term" value="F:para-aminobenzoyl-glutamate hydrolase activity"/>
    <property type="evidence" value="ECO:0007669"/>
    <property type="project" value="TreeGrafter"/>
</dbReference>
<comment type="caution">
    <text evidence="3">The sequence shown here is derived from an EMBL/GenBank/DDBJ whole genome shotgun (WGS) entry which is preliminary data.</text>
</comment>
<name>T0GFF9_9SPHN</name>
<dbReference type="InterPro" id="IPR036264">
    <property type="entry name" value="Bact_exopeptidase_dim_dom"/>
</dbReference>
<organism evidence="3 4">
    <name type="scientific">Sphingobium quisquiliarum P25</name>
    <dbReference type="NCBI Taxonomy" id="1329909"/>
    <lineage>
        <taxon>Bacteria</taxon>
        <taxon>Pseudomonadati</taxon>
        <taxon>Pseudomonadota</taxon>
        <taxon>Alphaproteobacteria</taxon>
        <taxon>Sphingomonadales</taxon>
        <taxon>Sphingomonadaceae</taxon>
        <taxon>Sphingobium</taxon>
    </lineage>
</organism>
<feature type="domain" description="Peptidase M20 dimerisation" evidence="2">
    <location>
        <begin position="211"/>
        <end position="304"/>
    </location>
</feature>
<dbReference type="InterPro" id="IPR052030">
    <property type="entry name" value="Peptidase_M20/M20A_hydrolases"/>
</dbReference>
<accession>T0GFF9</accession>
<dbReference type="SUPFAM" id="SSF55031">
    <property type="entry name" value="Bacterial exopeptidase dimerisation domain"/>
    <property type="match status" value="1"/>
</dbReference>